<evidence type="ECO:0000256" key="4">
    <source>
        <dbReference type="ARBA" id="ARBA00022989"/>
    </source>
</evidence>
<evidence type="ECO:0000256" key="6">
    <source>
        <dbReference type="RuleBase" id="RU368066"/>
    </source>
</evidence>
<dbReference type="PANTHER" id="PTHR12385">
    <property type="entry name" value="CHOLINE TRANSPORTER-LIKE (SLC FAMILY 44)"/>
    <property type="match status" value="1"/>
</dbReference>
<dbReference type="GO" id="GO:0022857">
    <property type="term" value="F:transmembrane transporter activity"/>
    <property type="evidence" value="ECO:0007669"/>
    <property type="project" value="UniProtKB-UniRule"/>
</dbReference>
<comment type="function">
    <text evidence="6">Choline transporter.</text>
</comment>
<evidence type="ECO:0000256" key="1">
    <source>
        <dbReference type="ARBA" id="ARBA00004141"/>
    </source>
</evidence>
<feature type="transmembrane region" description="Helical" evidence="6">
    <location>
        <begin position="46"/>
        <end position="68"/>
    </location>
</feature>
<name>A0ABD3T2M6_9LAMI</name>
<evidence type="ECO:0000313" key="9">
    <source>
        <dbReference type="Proteomes" id="UP001634393"/>
    </source>
</evidence>
<comment type="subcellular location">
    <subcellularLocation>
        <location evidence="6">Cell membrane</location>
        <topology evidence="6">Multi-pass membrane protein</topology>
    </subcellularLocation>
    <subcellularLocation>
        <location evidence="1">Membrane</location>
        <topology evidence="1">Multi-pass membrane protein</topology>
    </subcellularLocation>
</comment>
<feature type="transmembrane region" description="Helical" evidence="6">
    <location>
        <begin position="384"/>
        <end position="404"/>
    </location>
</feature>
<comment type="similarity">
    <text evidence="2 6">Belongs to the CTL (choline transporter-like) family.</text>
</comment>
<dbReference type="EMBL" id="JBJXBP010000005">
    <property type="protein sequence ID" value="KAL3830970.1"/>
    <property type="molecule type" value="Genomic_DNA"/>
</dbReference>
<comment type="caution">
    <text evidence="8">The sequence shown here is derived from an EMBL/GenBank/DDBJ whole genome shotgun (WGS) entry which is preliminary data.</text>
</comment>
<feature type="transmembrane region" description="Helical" evidence="6">
    <location>
        <begin position="231"/>
        <end position="264"/>
    </location>
</feature>
<feature type="transmembrane region" description="Helical" evidence="6">
    <location>
        <begin position="98"/>
        <end position="119"/>
    </location>
</feature>
<feature type="transmembrane region" description="Helical" evidence="6">
    <location>
        <begin position="285"/>
        <end position="304"/>
    </location>
</feature>
<evidence type="ECO:0000256" key="2">
    <source>
        <dbReference type="ARBA" id="ARBA00007168"/>
    </source>
</evidence>
<dbReference type="AlphaFoldDB" id="A0ABD3T2M6"/>
<feature type="transmembrane region" description="Helical" evidence="6">
    <location>
        <begin position="203"/>
        <end position="225"/>
    </location>
</feature>
<dbReference type="Proteomes" id="UP001634393">
    <property type="component" value="Unassembled WGS sequence"/>
</dbReference>
<keyword evidence="5 6" id="KW-0472">Membrane</keyword>
<keyword evidence="3 6" id="KW-0812">Transmembrane</keyword>
<dbReference type="InterPro" id="IPR007603">
    <property type="entry name" value="Choline_transptr-like"/>
</dbReference>
<evidence type="ECO:0000313" key="8">
    <source>
        <dbReference type="EMBL" id="KAL3830970.1"/>
    </source>
</evidence>
<evidence type="ECO:0000256" key="5">
    <source>
        <dbReference type="ARBA" id="ARBA00023136"/>
    </source>
</evidence>
<reference evidence="8 9" key="1">
    <citation type="submission" date="2024-12" db="EMBL/GenBank/DDBJ databases">
        <title>The unique morphological basis and parallel evolutionary history of personate flowers in Penstemon.</title>
        <authorList>
            <person name="Depatie T.H."/>
            <person name="Wessinger C.A."/>
        </authorList>
    </citation>
    <scope>NUCLEOTIDE SEQUENCE [LARGE SCALE GENOMIC DNA]</scope>
    <source>
        <strain evidence="8">WTNN_2</strain>
        <tissue evidence="8">Leaf</tissue>
    </source>
</reference>
<accession>A0ABD3T2M6</accession>
<dbReference type="GO" id="GO:0005886">
    <property type="term" value="C:plasma membrane"/>
    <property type="evidence" value="ECO:0007669"/>
    <property type="project" value="UniProtKB-SubCell"/>
</dbReference>
<feature type="transmembrane region" description="Helical" evidence="6">
    <location>
        <begin position="155"/>
        <end position="182"/>
    </location>
</feature>
<dbReference type="Pfam" id="PF04515">
    <property type="entry name" value="Choline_transpo"/>
    <property type="match status" value="1"/>
</dbReference>
<keyword evidence="9" id="KW-1185">Reference proteome</keyword>
<feature type="compositionally biased region" description="Low complexity" evidence="7">
    <location>
        <begin position="1"/>
        <end position="16"/>
    </location>
</feature>
<organism evidence="8 9">
    <name type="scientific">Penstemon smallii</name>
    <dbReference type="NCBI Taxonomy" id="265156"/>
    <lineage>
        <taxon>Eukaryota</taxon>
        <taxon>Viridiplantae</taxon>
        <taxon>Streptophyta</taxon>
        <taxon>Embryophyta</taxon>
        <taxon>Tracheophyta</taxon>
        <taxon>Spermatophyta</taxon>
        <taxon>Magnoliopsida</taxon>
        <taxon>eudicotyledons</taxon>
        <taxon>Gunneridae</taxon>
        <taxon>Pentapetalae</taxon>
        <taxon>asterids</taxon>
        <taxon>lamiids</taxon>
        <taxon>Lamiales</taxon>
        <taxon>Plantaginaceae</taxon>
        <taxon>Cheloneae</taxon>
        <taxon>Penstemon</taxon>
    </lineage>
</organism>
<feature type="region of interest" description="Disordered" evidence="7">
    <location>
        <begin position="1"/>
        <end position="20"/>
    </location>
</feature>
<keyword evidence="4 6" id="KW-1133">Transmembrane helix</keyword>
<dbReference type="PANTHER" id="PTHR12385:SF4">
    <property type="entry name" value="PROTEIN PNS1"/>
    <property type="match status" value="1"/>
</dbReference>
<sequence>MSDSRSSSTSSSYYDSAVGPPQSNVVGSRSFTQGISTTAPRHWRDVFWLLIFIAHLIVIGFVLGVFGLNRFQQKDRLNIDKYTMGYLENKDGLTEDYWPLYAVAGGAGAFLGWTWLLLLGSRASQMMKFSVHLLTTYLAVISVLCFWVEQFFWGVAFAIGAALQFLYVISVIDRLPFTVLVLQRAVTMVWNLPEVTRVASISMLVMLIWLALWSFGAAGVVALSFGDGGRWWLLGVLSVSLFWTGAVLCNVVHVTVSGMVFLVLIHGGRDATSMPVKPLMNSLRYSVTTSFGSICYGSLFTAAIRTLRWKIRGLRSKIGSNECLLCCVDFLFHLVEFLVRWFNKYAYVQIAVYGKSFNHSAKDAWELFQSTGVEALIAYDCSGAVLLMGTILGGLIAGTCAAVWTRINHPDRVMMVGSTAMVMGMILVGLAMVVVESAVTSIYICYAEDPSLINRWDPAFFNQISEKLHQRLQHRSARAREVINHRIDNQVQEAV</sequence>
<evidence type="ECO:0000256" key="3">
    <source>
        <dbReference type="ARBA" id="ARBA00022692"/>
    </source>
</evidence>
<proteinExistence type="inferred from homology"/>
<evidence type="ECO:0000256" key="7">
    <source>
        <dbReference type="SAM" id="MobiDB-lite"/>
    </source>
</evidence>
<feature type="transmembrane region" description="Helical" evidence="6">
    <location>
        <begin position="131"/>
        <end position="149"/>
    </location>
</feature>
<protein>
    <recommendedName>
        <fullName evidence="6">Choline transporter-like protein</fullName>
    </recommendedName>
</protein>
<gene>
    <name evidence="8" type="ORF">ACJIZ3_019772</name>
</gene>